<dbReference type="SUPFAM" id="SSF54631">
    <property type="entry name" value="CBS-domain pair"/>
    <property type="match status" value="1"/>
</dbReference>
<dbReference type="PANTHER" id="PTHR43080:SF2">
    <property type="entry name" value="CBS DOMAIN-CONTAINING PROTEIN"/>
    <property type="match status" value="1"/>
</dbReference>
<evidence type="ECO:0000313" key="5">
    <source>
        <dbReference type="Proteomes" id="UP000007030"/>
    </source>
</evidence>
<dbReference type="AlphaFoldDB" id="F2NPW0"/>
<feature type="domain" description="CBS" evidence="3">
    <location>
        <begin position="7"/>
        <end position="64"/>
    </location>
</feature>
<dbReference type="KEGG" id="mhd:Marky_2164"/>
<dbReference type="PROSITE" id="PS51371">
    <property type="entry name" value="CBS"/>
    <property type="match status" value="2"/>
</dbReference>
<dbReference type="Pfam" id="PF00571">
    <property type="entry name" value="CBS"/>
    <property type="match status" value="2"/>
</dbReference>
<dbReference type="PANTHER" id="PTHR43080">
    <property type="entry name" value="CBS DOMAIN-CONTAINING PROTEIN CBSX3, MITOCHONDRIAL"/>
    <property type="match status" value="1"/>
</dbReference>
<dbReference type="STRING" id="869210.Marky_2164"/>
<feature type="domain" description="CBS" evidence="3">
    <location>
        <begin position="72"/>
        <end position="129"/>
    </location>
</feature>
<dbReference type="OrthoDB" id="9810963at2"/>
<gene>
    <name evidence="4" type="ordered locus">Marky_2164</name>
</gene>
<name>F2NPW0_MARHT</name>
<accession>F2NPW0</accession>
<keyword evidence="1 2" id="KW-0129">CBS domain</keyword>
<dbReference type="CDD" id="cd17775">
    <property type="entry name" value="CBS_pair_bact_arch"/>
    <property type="match status" value="1"/>
</dbReference>
<dbReference type="Gene3D" id="3.10.580.10">
    <property type="entry name" value="CBS-domain"/>
    <property type="match status" value="1"/>
</dbReference>
<protein>
    <submittedName>
        <fullName evidence="4">Signal transduction protein with CBS domains</fullName>
    </submittedName>
</protein>
<evidence type="ECO:0000256" key="1">
    <source>
        <dbReference type="ARBA" id="ARBA00023122"/>
    </source>
</evidence>
<evidence type="ECO:0000256" key="2">
    <source>
        <dbReference type="PROSITE-ProRule" id="PRU00703"/>
    </source>
</evidence>
<dbReference type="EMBL" id="CP002630">
    <property type="protein sequence ID" value="AEB12886.1"/>
    <property type="molecule type" value="Genomic_DNA"/>
</dbReference>
<evidence type="ECO:0000259" key="3">
    <source>
        <dbReference type="PROSITE" id="PS51371"/>
    </source>
</evidence>
<dbReference type="RefSeq" id="WP_013704931.1">
    <property type="nucleotide sequence ID" value="NC_015387.1"/>
</dbReference>
<dbReference type="InterPro" id="IPR051257">
    <property type="entry name" value="Diverse_CBS-Domain"/>
</dbReference>
<dbReference type="InterPro" id="IPR000644">
    <property type="entry name" value="CBS_dom"/>
</dbReference>
<keyword evidence="5" id="KW-1185">Reference proteome</keyword>
<proteinExistence type="predicted"/>
<dbReference type="SMART" id="SM00116">
    <property type="entry name" value="CBS"/>
    <property type="match status" value="2"/>
</dbReference>
<dbReference type="eggNOG" id="COG2905">
    <property type="taxonomic scope" value="Bacteria"/>
</dbReference>
<reference evidence="4 5" key="1">
    <citation type="journal article" date="2012" name="Stand. Genomic Sci.">
        <title>Complete genome sequence of the aerobic, heterotroph Marinithermus hydrothermalis type strain (T1(T)) from a deep-sea hydrothermal vent chimney.</title>
        <authorList>
            <person name="Copeland A."/>
            <person name="Gu W."/>
            <person name="Yasawong M."/>
            <person name="Lapidus A."/>
            <person name="Lucas S."/>
            <person name="Deshpande S."/>
            <person name="Pagani I."/>
            <person name="Tapia R."/>
            <person name="Cheng J.F."/>
            <person name="Goodwin L.A."/>
            <person name="Pitluck S."/>
            <person name="Liolios K."/>
            <person name="Ivanova N."/>
            <person name="Mavromatis K."/>
            <person name="Mikhailova N."/>
            <person name="Pati A."/>
            <person name="Chen A."/>
            <person name="Palaniappan K."/>
            <person name="Land M."/>
            <person name="Pan C."/>
            <person name="Brambilla E.M."/>
            <person name="Rohde M."/>
            <person name="Tindall B.J."/>
            <person name="Sikorski J."/>
            <person name="Goker M."/>
            <person name="Detter J.C."/>
            <person name="Bristow J."/>
            <person name="Eisen J.A."/>
            <person name="Markowitz V."/>
            <person name="Hugenholtz P."/>
            <person name="Kyrpides N.C."/>
            <person name="Klenk H.P."/>
            <person name="Woyke T."/>
        </authorList>
    </citation>
    <scope>NUCLEOTIDE SEQUENCE [LARGE SCALE GENOMIC DNA]</scope>
    <source>
        <strain evidence="5">DSM 14884 / JCM 11576 / T1</strain>
    </source>
</reference>
<dbReference type="InterPro" id="IPR046342">
    <property type="entry name" value="CBS_dom_sf"/>
</dbReference>
<dbReference type="Proteomes" id="UP000007030">
    <property type="component" value="Chromosome"/>
</dbReference>
<sequence length="135" mass="14392">MGLLEFARPDVVTVPPSASVADAARLMADINVGSVVVVEGLRPVGVLTDRDITVRVVAEGLDPEATPVRRVMTPDPVTLGEELSLFEALEEVKDKAIRRFPVVDPEGRLVGIFTLDDVLHLLGLEMAAVARIIGG</sequence>
<organism evidence="4 5">
    <name type="scientific">Marinithermus hydrothermalis (strain DSM 14884 / JCM 11576 / T1)</name>
    <dbReference type="NCBI Taxonomy" id="869210"/>
    <lineage>
        <taxon>Bacteria</taxon>
        <taxon>Thermotogati</taxon>
        <taxon>Deinococcota</taxon>
        <taxon>Deinococci</taxon>
        <taxon>Thermales</taxon>
        <taxon>Thermaceae</taxon>
        <taxon>Marinithermus</taxon>
    </lineage>
</organism>
<dbReference type="HOGENOM" id="CLU_040681_12_0_0"/>
<evidence type="ECO:0000313" key="4">
    <source>
        <dbReference type="EMBL" id="AEB12886.1"/>
    </source>
</evidence>